<dbReference type="Pfam" id="PF04205">
    <property type="entry name" value="FMN_bind"/>
    <property type="match status" value="1"/>
</dbReference>
<comment type="cofactor">
    <cofactor evidence="6">
        <name>FMN</name>
        <dbReference type="ChEBI" id="CHEBI:58210"/>
    </cofactor>
</comment>
<name>A0A5C4S2B2_PROVB</name>
<keyword evidence="6" id="KW-1133">Transmembrane helix</keyword>
<comment type="function">
    <text evidence="6">Part of a membrane-bound complex that couples electron transfer with translocation of ions across the membrane.</text>
</comment>
<dbReference type="Proteomes" id="UP000309544">
    <property type="component" value="Unassembled WGS sequence"/>
</dbReference>
<gene>
    <name evidence="6" type="primary">rnfG</name>
    <name evidence="8" type="ORF">FGF68_04700</name>
</gene>
<comment type="subcellular location">
    <subcellularLocation>
        <location evidence="6">Cell membrane</location>
        <topology evidence="6">Single-pass membrane protein</topology>
    </subcellularLocation>
</comment>
<keyword evidence="6" id="KW-1278">Translocase</keyword>
<dbReference type="SMART" id="SM00900">
    <property type="entry name" value="FMN_bind"/>
    <property type="match status" value="1"/>
</dbReference>
<dbReference type="PANTHER" id="PTHR36118:SF1">
    <property type="entry name" value="ION-TRANSLOCATING OXIDOREDUCTASE COMPLEX SUBUNIT G"/>
    <property type="match status" value="1"/>
</dbReference>
<dbReference type="AlphaFoldDB" id="A0A5C4S2B2"/>
<dbReference type="PIRSF" id="PIRSF006091">
    <property type="entry name" value="E_trnsport_RnfG"/>
    <property type="match status" value="1"/>
</dbReference>
<dbReference type="GO" id="GO:0010181">
    <property type="term" value="F:FMN binding"/>
    <property type="evidence" value="ECO:0007669"/>
    <property type="project" value="InterPro"/>
</dbReference>
<evidence type="ECO:0000313" key="8">
    <source>
        <dbReference type="EMBL" id="TNJ36881.1"/>
    </source>
</evidence>
<comment type="caution">
    <text evidence="8">The sequence shown here is derived from an EMBL/GenBank/DDBJ whole genome shotgun (WGS) entry which is preliminary data.</text>
</comment>
<evidence type="ECO:0000256" key="1">
    <source>
        <dbReference type="ARBA" id="ARBA00022448"/>
    </source>
</evidence>
<keyword evidence="1 6" id="KW-0813">Transport</keyword>
<keyword evidence="3 6" id="KW-0285">Flavoprotein</keyword>
<comment type="similarity">
    <text evidence="6">Belongs to the RnfG family.</text>
</comment>
<feature type="modified residue" description="FMN phosphoryl threonine" evidence="6">
    <location>
        <position position="155"/>
    </location>
</feature>
<protein>
    <recommendedName>
        <fullName evidence="6">Ion-translocating oxidoreductase complex subunit G</fullName>
        <ecNumber evidence="6">7.-.-.-</ecNumber>
    </recommendedName>
    <alternativeName>
        <fullName evidence="6">Rnf electron transport complex subunit G</fullName>
    </alternativeName>
</protein>
<evidence type="ECO:0000256" key="2">
    <source>
        <dbReference type="ARBA" id="ARBA00022553"/>
    </source>
</evidence>
<evidence type="ECO:0000259" key="7">
    <source>
        <dbReference type="SMART" id="SM00900"/>
    </source>
</evidence>
<dbReference type="InterPro" id="IPR007329">
    <property type="entry name" value="FMN-bd"/>
</dbReference>
<keyword evidence="2 6" id="KW-0597">Phosphoprotein</keyword>
<dbReference type="EC" id="7.-.-.-" evidence="6"/>
<keyword evidence="6" id="KW-0472">Membrane</keyword>
<accession>A0A5C4S2B2</accession>
<dbReference type="EMBL" id="VDCI01000003">
    <property type="protein sequence ID" value="TNJ36881.1"/>
    <property type="molecule type" value="Genomic_DNA"/>
</dbReference>
<dbReference type="NCBIfam" id="TIGR01947">
    <property type="entry name" value="rnfG"/>
    <property type="match status" value="1"/>
</dbReference>
<comment type="subunit">
    <text evidence="6">The complex is composed of six subunits: RnfA, RnfB, RnfC, RnfD, RnfE and RnfG.</text>
</comment>
<dbReference type="GO" id="GO:0022900">
    <property type="term" value="P:electron transport chain"/>
    <property type="evidence" value="ECO:0007669"/>
    <property type="project" value="UniProtKB-UniRule"/>
</dbReference>
<dbReference type="InterPro" id="IPR010209">
    <property type="entry name" value="Ion_transpt_RnfG/RsxG"/>
</dbReference>
<evidence type="ECO:0000256" key="4">
    <source>
        <dbReference type="ARBA" id="ARBA00022643"/>
    </source>
</evidence>
<dbReference type="HAMAP" id="MF_00479">
    <property type="entry name" value="RsxG_RnfG"/>
    <property type="match status" value="1"/>
</dbReference>
<keyword evidence="5 6" id="KW-0249">Electron transport</keyword>
<reference evidence="8 9" key="1">
    <citation type="submission" date="2019-05" db="EMBL/GenBank/DDBJ databases">
        <title>Draft Whole-Genome sequence of the green sulfur bacterium Prosthecochloris vibrioformis DSM 260.</title>
        <authorList>
            <person name="Meyer T.E."/>
            <person name="Kyndt J.A."/>
        </authorList>
    </citation>
    <scope>NUCLEOTIDE SEQUENCE [LARGE SCALE GENOMIC DNA]</scope>
    <source>
        <strain evidence="8 9">DSM 260</strain>
    </source>
</reference>
<dbReference type="PANTHER" id="PTHR36118">
    <property type="entry name" value="ION-TRANSLOCATING OXIDOREDUCTASE COMPLEX SUBUNIT G"/>
    <property type="match status" value="1"/>
</dbReference>
<dbReference type="GO" id="GO:0009055">
    <property type="term" value="F:electron transfer activity"/>
    <property type="evidence" value="ECO:0007669"/>
    <property type="project" value="InterPro"/>
</dbReference>
<keyword evidence="9" id="KW-1185">Reference proteome</keyword>
<evidence type="ECO:0000256" key="5">
    <source>
        <dbReference type="ARBA" id="ARBA00022982"/>
    </source>
</evidence>
<organism evidence="8 9">
    <name type="scientific">Prosthecochloris vibrioformis</name>
    <name type="common">Chlorobium vibrioforme</name>
    <dbReference type="NCBI Taxonomy" id="1098"/>
    <lineage>
        <taxon>Bacteria</taxon>
        <taxon>Pseudomonadati</taxon>
        <taxon>Chlorobiota</taxon>
        <taxon>Chlorobiia</taxon>
        <taxon>Chlorobiales</taxon>
        <taxon>Chlorobiaceae</taxon>
        <taxon>Prosthecochloris</taxon>
    </lineage>
</organism>
<dbReference type="GO" id="GO:0005886">
    <property type="term" value="C:plasma membrane"/>
    <property type="evidence" value="ECO:0007669"/>
    <property type="project" value="UniProtKB-SubCell"/>
</dbReference>
<sequence>MRPIIILTIVGLLSASLLAVVDDLTREPIAEAKKQMERKAIAQIFPFTIGELKTVETEKTTFFEASDEAGELKGIAVKTHTNLGYSGLIEILLGVAPESHKILDYKVTYHIETPGLGDKIDKDKYKSQYRGRTLEDTNWNVRKDGGEIDELTAATISSRAVNDAVVRGLEFIKEQYPKQTEE</sequence>
<keyword evidence="6" id="KW-1003">Cell membrane</keyword>
<keyword evidence="6" id="KW-0812">Transmembrane</keyword>
<dbReference type="RefSeq" id="WP_139626409.1">
    <property type="nucleotide sequence ID" value="NZ_VDCI01000003.1"/>
</dbReference>
<keyword evidence="4 6" id="KW-0288">FMN</keyword>
<evidence type="ECO:0000256" key="3">
    <source>
        <dbReference type="ARBA" id="ARBA00022630"/>
    </source>
</evidence>
<evidence type="ECO:0000256" key="6">
    <source>
        <dbReference type="HAMAP-Rule" id="MF_00479"/>
    </source>
</evidence>
<feature type="domain" description="FMN-binding" evidence="7">
    <location>
        <begin position="84"/>
        <end position="172"/>
    </location>
</feature>
<evidence type="ECO:0000313" key="9">
    <source>
        <dbReference type="Proteomes" id="UP000309544"/>
    </source>
</evidence>
<proteinExistence type="inferred from homology"/>